<dbReference type="InterPro" id="IPR005624">
    <property type="entry name" value="PduO/GlcC-like"/>
</dbReference>
<comment type="caution">
    <text evidence="1">The sequence shown here is derived from an EMBL/GenBank/DDBJ whole genome shotgun (WGS) entry which is preliminary data.</text>
</comment>
<dbReference type="PANTHER" id="PTHR34309">
    <property type="entry name" value="SLR1406 PROTEIN"/>
    <property type="match status" value="1"/>
</dbReference>
<protein>
    <submittedName>
        <fullName evidence="1">Heme-binding protein</fullName>
    </submittedName>
</protein>
<dbReference type="RefSeq" id="WP_194695938.1">
    <property type="nucleotide sequence ID" value="NZ_JADKPO010000009.1"/>
</dbReference>
<evidence type="ECO:0000313" key="2">
    <source>
        <dbReference type="Proteomes" id="UP000660668"/>
    </source>
</evidence>
<sequence>MTGTHATSCISADGARVVVDAALAAAADLGVAVVVWVLDPGGNDVAMTRMDGSPLLSRQVAADKAWTAVAFGQETTWWSELLTAQPPLSALGRGNRLMPVPGGVPLVVAGAVVGGVGVSGATSEQDHAIARAAAQALTEMGNR</sequence>
<accession>A0A930YI37</accession>
<gene>
    <name evidence="1" type="ORF">ISU10_08410</name>
</gene>
<proteinExistence type="predicted"/>
<dbReference type="AlphaFoldDB" id="A0A930YI37"/>
<keyword evidence="2" id="KW-1185">Reference proteome</keyword>
<dbReference type="Proteomes" id="UP000660668">
    <property type="component" value="Unassembled WGS sequence"/>
</dbReference>
<name>A0A930YI37_9ACTN</name>
<dbReference type="SUPFAM" id="SSF143744">
    <property type="entry name" value="GlcG-like"/>
    <property type="match status" value="1"/>
</dbReference>
<dbReference type="EMBL" id="JADKPO010000009">
    <property type="protein sequence ID" value="MBF4767787.1"/>
    <property type="molecule type" value="Genomic_DNA"/>
</dbReference>
<dbReference type="Pfam" id="PF03928">
    <property type="entry name" value="HbpS-like"/>
    <property type="match status" value="1"/>
</dbReference>
<evidence type="ECO:0000313" key="1">
    <source>
        <dbReference type="EMBL" id="MBF4767787.1"/>
    </source>
</evidence>
<dbReference type="PANTHER" id="PTHR34309:SF1">
    <property type="entry name" value="PROTEIN GLCG"/>
    <property type="match status" value="1"/>
</dbReference>
<dbReference type="Gene3D" id="3.30.450.150">
    <property type="entry name" value="Haem-degrading domain"/>
    <property type="match status" value="1"/>
</dbReference>
<dbReference type="InterPro" id="IPR052517">
    <property type="entry name" value="GlcG_carb_metab_protein"/>
</dbReference>
<reference evidence="1" key="1">
    <citation type="submission" date="2020-11" db="EMBL/GenBank/DDBJ databases">
        <title>Nocardioides cynanchi sp. nov., isolated from soil of rhizosphere of Cynanchum wilfordii.</title>
        <authorList>
            <person name="Lee J.-S."/>
            <person name="Suh M.K."/>
            <person name="Kim J.-S."/>
        </authorList>
    </citation>
    <scope>NUCLEOTIDE SEQUENCE</scope>
    <source>
        <strain evidence="1">KCTC 19276</strain>
    </source>
</reference>
<dbReference type="InterPro" id="IPR038084">
    <property type="entry name" value="PduO/GlcC-like_sf"/>
</dbReference>
<organism evidence="1 2">
    <name type="scientific">Nocardioides agariphilus</name>
    <dbReference type="NCBI Taxonomy" id="433664"/>
    <lineage>
        <taxon>Bacteria</taxon>
        <taxon>Bacillati</taxon>
        <taxon>Actinomycetota</taxon>
        <taxon>Actinomycetes</taxon>
        <taxon>Propionibacteriales</taxon>
        <taxon>Nocardioidaceae</taxon>
        <taxon>Nocardioides</taxon>
    </lineage>
</organism>